<feature type="chain" id="PRO_5021364193" evidence="1">
    <location>
        <begin position="20"/>
        <end position="235"/>
    </location>
</feature>
<accession>A0A4Z1NRT7</accession>
<dbReference type="EMBL" id="SNSC02000014">
    <property type="protein sequence ID" value="TID18401.1"/>
    <property type="molecule type" value="Genomic_DNA"/>
</dbReference>
<comment type="caution">
    <text evidence="2">The sequence shown here is derived from an EMBL/GenBank/DDBJ whole genome shotgun (WGS) entry which is preliminary data.</text>
</comment>
<dbReference type="PROSITE" id="PS51257">
    <property type="entry name" value="PROKAR_LIPOPROTEIN"/>
    <property type="match status" value="1"/>
</dbReference>
<evidence type="ECO:0000313" key="2">
    <source>
        <dbReference type="EMBL" id="TID18401.1"/>
    </source>
</evidence>
<dbReference type="AlphaFoldDB" id="A0A4Z1NRT7"/>
<dbReference type="Proteomes" id="UP000298493">
    <property type="component" value="Unassembled WGS sequence"/>
</dbReference>
<name>A0A4Z1NRT7_9PEZI</name>
<keyword evidence="1" id="KW-0732">Signal</keyword>
<evidence type="ECO:0000313" key="3">
    <source>
        <dbReference type="Proteomes" id="UP000298493"/>
    </source>
</evidence>
<feature type="signal peptide" evidence="1">
    <location>
        <begin position="1"/>
        <end position="19"/>
    </location>
</feature>
<evidence type="ECO:0000256" key="1">
    <source>
        <dbReference type="SAM" id="SignalP"/>
    </source>
</evidence>
<protein>
    <submittedName>
        <fullName evidence="2">Uncharacterized protein</fullName>
    </submittedName>
</protein>
<gene>
    <name evidence="2" type="ORF">E6O75_ATG06477</name>
</gene>
<keyword evidence="3" id="KW-1185">Reference proteome</keyword>
<proteinExistence type="predicted"/>
<organism evidence="2 3">
    <name type="scientific">Venturia nashicola</name>
    <dbReference type="NCBI Taxonomy" id="86259"/>
    <lineage>
        <taxon>Eukaryota</taxon>
        <taxon>Fungi</taxon>
        <taxon>Dikarya</taxon>
        <taxon>Ascomycota</taxon>
        <taxon>Pezizomycotina</taxon>
        <taxon>Dothideomycetes</taxon>
        <taxon>Pleosporomycetidae</taxon>
        <taxon>Venturiales</taxon>
        <taxon>Venturiaceae</taxon>
        <taxon>Venturia</taxon>
    </lineage>
</organism>
<sequence length="235" mass="26053">MKLLLVPIALGLFTSLASACQCIINGEASFLITQQACAGSWLALFCHCRDKAPIAVNEVTWTRVSGHGEIVAGYELSKKTHQEHVISSLAGFSAGPCRNGHRDHQDIGMIDDDHVSYRWINDCCEEGNVVRELNLSYRTTTFFSFPSVSVFLDHSSTIVVLITTAVIRWHRLPFMNVALRGEIPPSVEISQQPLAGKNLVYAIFSQAWHAQIARINCMAVHPRVLFGFTVEAQRS</sequence>
<reference evidence="2 3" key="1">
    <citation type="submission" date="2019-04" db="EMBL/GenBank/DDBJ databases">
        <title>High contiguity whole genome sequence and gene annotation resource for two Venturia nashicola isolates.</title>
        <authorList>
            <person name="Prokchorchik M."/>
            <person name="Won K."/>
            <person name="Lee Y."/>
            <person name="Choi E.D."/>
            <person name="Segonzac C."/>
            <person name="Sohn K.H."/>
        </authorList>
    </citation>
    <scope>NUCLEOTIDE SEQUENCE [LARGE SCALE GENOMIC DNA]</scope>
    <source>
        <strain evidence="2 3">PRI2</strain>
    </source>
</reference>